<feature type="signal peptide" evidence="13">
    <location>
        <begin position="1"/>
        <end position="22"/>
    </location>
</feature>
<evidence type="ECO:0000256" key="8">
    <source>
        <dbReference type="ARBA" id="ARBA00023306"/>
    </source>
</evidence>
<accession>A0A8C4N3B5</accession>
<dbReference type="PANTHER" id="PTHR28618:SF1">
    <property type="entry name" value="CENTROSOMAL PROTEIN POC5"/>
    <property type="match status" value="1"/>
</dbReference>
<evidence type="ECO:0000313" key="14">
    <source>
        <dbReference type="Ensembl" id="ENSEBUP00000001560.1"/>
    </source>
</evidence>
<keyword evidence="13" id="KW-0732">Signal</keyword>
<feature type="coiled-coil region" evidence="11">
    <location>
        <begin position="96"/>
        <end position="130"/>
    </location>
</feature>
<feature type="compositionally biased region" description="Polar residues" evidence="12">
    <location>
        <begin position="279"/>
        <end position="288"/>
    </location>
</feature>
<evidence type="ECO:0000256" key="10">
    <source>
        <dbReference type="ARBA" id="ARBA00049959"/>
    </source>
</evidence>
<keyword evidence="8" id="KW-0131">Cell cycle</keyword>
<evidence type="ECO:0000313" key="15">
    <source>
        <dbReference type="Proteomes" id="UP000694388"/>
    </source>
</evidence>
<keyword evidence="7" id="KW-0206">Cytoskeleton</keyword>
<keyword evidence="15" id="KW-1185">Reference proteome</keyword>
<keyword evidence="4" id="KW-0963">Cytoplasm</keyword>
<evidence type="ECO:0000256" key="13">
    <source>
        <dbReference type="SAM" id="SignalP"/>
    </source>
</evidence>
<comment type="similarity">
    <text evidence="2">Belongs to the POC5 family.</text>
</comment>
<evidence type="ECO:0000256" key="9">
    <source>
        <dbReference type="ARBA" id="ARBA00031694"/>
    </source>
</evidence>
<evidence type="ECO:0000256" key="6">
    <source>
        <dbReference type="ARBA" id="ARBA00023054"/>
    </source>
</evidence>
<dbReference type="PANTHER" id="PTHR28618">
    <property type="entry name" value="CENTROSOMAL PROTEIN POC5"/>
    <property type="match status" value="1"/>
</dbReference>
<dbReference type="Proteomes" id="UP000694388">
    <property type="component" value="Unplaced"/>
</dbReference>
<evidence type="ECO:0000256" key="11">
    <source>
        <dbReference type="SAM" id="Coils"/>
    </source>
</evidence>
<evidence type="ECO:0000256" key="3">
    <source>
        <dbReference type="ARBA" id="ARBA00014910"/>
    </source>
</evidence>
<feature type="compositionally biased region" description="Basic and acidic residues" evidence="12">
    <location>
        <begin position="303"/>
        <end position="312"/>
    </location>
</feature>
<evidence type="ECO:0000256" key="1">
    <source>
        <dbReference type="ARBA" id="ARBA00004114"/>
    </source>
</evidence>
<dbReference type="AlphaFoldDB" id="A0A8C4N3B5"/>
<comment type="subcellular location">
    <subcellularLocation>
        <location evidence="1">Cytoplasm</location>
        <location evidence="1">Cytoskeleton</location>
        <location evidence="1">Microtubule organizing center</location>
        <location evidence="1">Centrosome</location>
        <location evidence="1">Centriole</location>
    </subcellularLocation>
</comment>
<proteinExistence type="inferred from homology"/>
<feature type="region of interest" description="Disordered" evidence="12">
    <location>
        <begin position="332"/>
        <end position="384"/>
    </location>
</feature>
<evidence type="ECO:0000256" key="2">
    <source>
        <dbReference type="ARBA" id="ARBA00010411"/>
    </source>
</evidence>
<dbReference type="Ensembl" id="ENSEBUT00000001889.1">
    <property type="protein sequence ID" value="ENSEBUP00000001560.1"/>
    <property type="gene ID" value="ENSEBUG00000001333.1"/>
</dbReference>
<reference evidence="14" key="1">
    <citation type="submission" date="2025-08" db="UniProtKB">
        <authorList>
            <consortium name="Ensembl"/>
        </authorList>
    </citation>
    <scope>IDENTIFICATION</scope>
</reference>
<evidence type="ECO:0000256" key="5">
    <source>
        <dbReference type="ARBA" id="ARBA00022737"/>
    </source>
</evidence>
<evidence type="ECO:0000256" key="4">
    <source>
        <dbReference type="ARBA" id="ARBA00022490"/>
    </source>
</evidence>
<evidence type="ECO:0000256" key="7">
    <source>
        <dbReference type="ARBA" id="ARBA00023212"/>
    </source>
</evidence>
<evidence type="ECO:0000256" key="12">
    <source>
        <dbReference type="SAM" id="MobiDB-lite"/>
    </source>
</evidence>
<feature type="region of interest" description="Disordered" evidence="12">
    <location>
        <begin position="279"/>
        <end position="314"/>
    </location>
</feature>
<keyword evidence="5" id="KW-0677">Repeat</keyword>
<feature type="chain" id="PRO_5034356980" description="Centrosomal protein POC5" evidence="13">
    <location>
        <begin position="23"/>
        <end position="462"/>
    </location>
</feature>
<dbReference type="GeneTree" id="ENSGT00940000164571"/>
<comment type="function">
    <text evidence="10">Essential for the assembly of the distal half of centrioles, required for centriole elongation. Acts as a negative regulator of centriole elongation.</text>
</comment>
<reference evidence="14" key="2">
    <citation type="submission" date="2025-09" db="UniProtKB">
        <authorList>
            <consortium name="Ensembl"/>
        </authorList>
    </citation>
    <scope>IDENTIFICATION</scope>
</reference>
<dbReference type="GO" id="GO:0005814">
    <property type="term" value="C:centriole"/>
    <property type="evidence" value="ECO:0007669"/>
    <property type="project" value="UniProtKB-SubCell"/>
</dbReference>
<protein>
    <recommendedName>
        <fullName evidence="3">Centrosomal protein POC5</fullName>
    </recommendedName>
    <alternativeName>
        <fullName evidence="9">Protein of centriole 5</fullName>
    </alternativeName>
</protein>
<organism evidence="14 15">
    <name type="scientific">Eptatretus burgeri</name>
    <name type="common">Inshore hagfish</name>
    <dbReference type="NCBI Taxonomy" id="7764"/>
    <lineage>
        <taxon>Eukaryota</taxon>
        <taxon>Metazoa</taxon>
        <taxon>Chordata</taxon>
        <taxon>Craniata</taxon>
        <taxon>Vertebrata</taxon>
        <taxon>Cyclostomata</taxon>
        <taxon>Myxini</taxon>
        <taxon>Myxiniformes</taxon>
        <taxon>Myxinidae</taxon>
        <taxon>Eptatretinae</taxon>
        <taxon>Eptatretus</taxon>
    </lineage>
</organism>
<sequence length="462" mass="53229">MRSMSACSSFFYFFLSFFLTAGQFESEERESRLGLSENVELRETSPEFLEQQARGPQFSERLIEVEQILDRWSDNLKAGVLAELTRWQLSFIQRKHEKMQREREQEKLGIRRLESELASQREMLQSYEASGQHKDETISNLSRCLQQQKEKVDKMRHFTKWRLQHIGHQQEGWTTKLAMQHHRRTLLRHFMAVWRALIQNRWQEHISEACQARAREVCLQLGADYEARIATMVQEQQVLQTEVTRLLNEREQYEGTMKKAFMRGVCALNLEALNIFQENDNGPESSVPGTLEPHPHLSTQDPRASHPPRESHDDDEIACQLERVSQQSAVRPLHGLVPCSRGTSAQAEAPRPTAVSITATRPEFSRTLPGHTRTSRPGPQQVVGSRFARHRVSEAVVENPCTTSVLVERHQPNLRASVRVFFNLSVSLSISLSLCLSLTTHTHTHTRTHTHTHTIEIHGRVC</sequence>
<dbReference type="InterPro" id="IPR033351">
    <property type="entry name" value="POC5"/>
</dbReference>
<name>A0A8C4N3B5_EPTBU</name>
<keyword evidence="6 11" id="KW-0175">Coiled coil</keyword>